<evidence type="ECO:0000313" key="2">
    <source>
        <dbReference type="Proteomes" id="UP001596150"/>
    </source>
</evidence>
<keyword evidence="2" id="KW-1185">Reference proteome</keyword>
<gene>
    <name evidence="1" type="ORF">ACFPP9_23900</name>
</gene>
<accession>A0ABW0Q5A4</accession>
<comment type="caution">
    <text evidence="1">The sequence shown here is derived from an EMBL/GenBank/DDBJ whole genome shotgun (WGS) entry which is preliminary data.</text>
</comment>
<organism evidence="1 2">
    <name type="scientific">Kaistia terrae</name>
    <dbReference type="NCBI Taxonomy" id="537017"/>
    <lineage>
        <taxon>Bacteria</taxon>
        <taxon>Pseudomonadati</taxon>
        <taxon>Pseudomonadota</taxon>
        <taxon>Alphaproteobacteria</taxon>
        <taxon>Hyphomicrobiales</taxon>
        <taxon>Kaistiaceae</taxon>
        <taxon>Kaistia</taxon>
    </lineage>
</organism>
<sequence>MTLPDTREDILSLAEPVARVVIFNSTMCNGRKSAVFHQTRKQLASMPLGEWELFAAAPTPPAAEAPRLTIDDLTALSRVWNESHSQPHGPDYRVNEWLKTLIAHARVHGAIKEKSAARGRPLTAEERLGNLAAALASDKAGDTR</sequence>
<dbReference type="Proteomes" id="UP001596150">
    <property type="component" value="Unassembled WGS sequence"/>
</dbReference>
<evidence type="ECO:0000313" key="1">
    <source>
        <dbReference type="EMBL" id="MFC5518837.1"/>
    </source>
</evidence>
<proteinExistence type="predicted"/>
<dbReference type="RefSeq" id="WP_266346576.1">
    <property type="nucleotide sequence ID" value="NZ_JAPKNH010000031.1"/>
</dbReference>
<name>A0ABW0Q5A4_9HYPH</name>
<dbReference type="EMBL" id="JBHSML010000022">
    <property type="protein sequence ID" value="MFC5518837.1"/>
    <property type="molecule type" value="Genomic_DNA"/>
</dbReference>
<protein>
    <submittedName>
        <fullName evidence="1">Uncharacterized protein</fullName>
    </submittedName>
</protein>
<reference evidence="2" key="1">
    <citation type="journal article" date="2019" name="Int. J. Syst. Evol. Microbiol.">
        <title>The Global Catalogue of Microorganisms (GCM) 10K type strain sequencing project: providing services to taxonomists for standard genome sequencing and annotation.</title>
        <authorList>
            <consortium name="The Broad Institute Genomics Platform"/>
            <consortium name="The Broad Institute Genome Sequencing Center for Infectious Disease"/>
            <person name="Wu L."/>
            <person name="Ma J."/>
        </authorList>
    </citation>
    <scope>NUCLEOTIDE SEQUENCE [LARGE SCALE GENOMIC DNA]</scope>
    <source>
        <strain evidence="2">KACC 12633</strain>
    </source>
</reference>